<proteinExistence type="predicted"/>
<keyword evidence="1" id="KW-0472">Membrane</keyword>
<evidence type="ECO:0000313" key="3">
    <source>
        <dbReference type="EMBL" id="GAA2685867.1"/>
    </source>
</evidence>
<sequence length="200" mass="23080">MMIAELLDAIVSWPALVVALAVFGFAPRLLLRLIVLAFPRDDPRRQELLAELSAVPRVERPFWVCEQIEVALIEGVWERLMWAATGRIIDRWNLGSGVKLNREHPDSFWIPSEEEKQAIAPGIRVKLMFRMKDGWGERMWVEVDEIKKRHVTGRLINQPIGIPRLTHGDKIRFKREHVIDIDWDVQDDHRSPDALPSASA</sequence>
<dbReference type="Proteomes" id="UP001501666">
    <property type="component" value="Unassembled WGS sequence"/>
</dbReference>
<keyword evidence="1" id="KW-0812">Transmembrane</keyword>
<protein>
    <recommendedName>
        <fullName evidence="2">DUF2314 domain-containing protein</fullName>
    </recommendedName>
</protein>
<dbReference type="Pfam" id="PF10077">
    <property type="entry name" value="DUF2314"/>
    <property type="match status" value="1"/>
</dbReference>
<comment type="caution">
    <text evidence="3">The sequence shown here is derived from an EMBL/GenBank/DDBJ whole genome shotgun (WGS) entry which is preliminary data.</text>
</comment>
<name>A0ABP6FBS2_9ACTN</name>
<accession>A0ABP6FBS2</accession>
<dbReference type="EMBL" id="BAAATE010000026">
    <property type="protein sequence ID" value="GAA2685867.1"/>
    <property type="molecule type" value="Genomic_DNA"/>
</dbReference>
<dbReference type="InterPro" id="IPR018756">
    <property type="entry name" value="DUF2314"/>
</dbReference>
<evidence type="ECO:0000259" key="2">
    <source>
        <dbReference type="Pfam" id="PF10077"/>
    </source>
</evidence>
<reference evidence="4" key="1">
    <citation type="journal article" date="2019" name="Int. J. Syst. Evol. Microbiol.">
        <title>The Global Catalogue of Microorganisms (GCM) 10K type strain sequencing project: providing services to taxonomists for standard genome sequencing and annotation.</title>
        <authorList>
            <consortium name="The Broad Institute Genomics Platform"/>
            <consortium name="The Broad Institute Genome Sequencing Center for Infectious Disease"/>
            <person name="Wu L."/>
            <person name="Ma J."/>
        </authorList>
    </citation>
    <scope>NUCLEOTIDE SEQUENCE [LARGE SCALE GENOMIC DNA]</scope>
    <source>
        <strain evidence="4">JCM 6835</strain>
    </source>
</reference>
<feature type="transmembrane region" description="Helical" evidence="1">
    <location>
        <begin position="12"/>
        <end position="38"/>
    </location>
</feature>
<keyword evidence="4" id="KW-1185">Reference proteome</keyword>
<dbReference type="RefSeq" id="WP_346152967.1">
    <property type="nucleotide sequence ID" value="NZ_BAAATE010000026.1"/>
</dbReference>
<feature type="domain" description="DUF2314" evidence="2">
    <location>
        <begin position="103"/>
        <end position="184"/>
    </location>
</feature>
<evidence type="ECO:0000256" key="1">
    <source>
        <dbReference type="SAM" id="Phobius"/>
    </source>
</evidence>
<organism evidence="3 4">
    <name type="scientific">Nonomuraea recticatena</name>
    <dbReference type="NCBI Taxonomy" id="46178"/>
    <lineage>
        <taxon>Bacteria</taxon>
        <taxon>Bacillati</taxon>
        <taxon>Actinomycetota</taxon>
        <taxon>Actinomycetes</taxon>
        <taxon>Streptosporangiales</taxon>
        <taxon>Streptosporangiaceae</taxon>
        <taxon>Nonomuraea</taxon>
    </lineage>
</organism>
<keyword evidence="1" id="KW-1133">Transmembrane helix</keyword>
<evidence type="ECO:0000313" key="4">
    <source>
        <dbReference type="Proteomes" id="UP001501666"/>
    </source>
</evidence>
<gene>
    <name evidence="3" type="ORF">GCM10010412_073130</name>
</gene>